<evidence type="ECO:0000313" key="2">
    <source>
        <dbReference type="EMBL" id="MFD0870423.1"/>
    </source>
</evidence>
<name>A0ABW3DDN4_9BACL</name>
<sequence>MAGLLSKGTRKHMKVSLHLLIALTGLISVLLHILYSPAPFASMTKFTIHANLFITLTFSVSAVTMLFKRTESKLLDFCKNASLIYILVGLLTYHFLLSSGGTYTGPRIITNFTLHYLIPVLVLLNWMMFEEKKSYHYKYVVYWLGFPVLYCAVSLIRGLFDGFYPYFFLNPHGTIPAGVGSYTNVTLFIIGFAFVFSIFGFLLIITYKAILSYKKSS</sequence>
<feature type="transmembrane region" description="Helical" evidence="1">
    <location>
        <begin position="74"/>
        <end position="96"/>
    </location>
</feature>
<dbReference type="NCBIfam" id="NF038065">
    <property type="entry name" value="Pr6Pr"/>
    <property type="match status" value="1"/>
</dbReference>
<keyword evidence="1" id="KW-1133">Transmembrane helix</keyword>
<feature type="transmembrane region" description="Helical" evidence="1">
    <location>
        <begin position="140"/>
        <end position="160"/>
    </location>
</feature>
<accession>A0ABW3DDN4</accession>
<keyword evidence="3" id="KW-1185">Reference proteome</keyword>
<dbReference type="RefSeq" id="WP_379289076.1">
    <property type="nucleotide sequence ID" value="NZ_JBHTIU010000047.1"/>
</dbReference>
<reference evidence="3" key="1">
    <citation type="journal article" date="2019" name="Int. J. Syst. Evol. Microbiol.">
        <title>The Global Catalogue of Microorganisms (GCM) 10K type strain sequencing project: providing services to taxonomists for standard genome sequencing and annotation.</title>
        <authorList>
            <consortium name="The Broad Institute Genomics Platform"/>
            <consortium name="The Broad Institute Genome Sequencing Center for Infectious Disease"/>
            <person name="Wu L."/>
            <person name="Ma J."/>
        </authorList>
    </citation>
    <scope>NUCLEOTIDE SEQUENCE [LARGE SCALE GENOMIC DNA]</scope>
    <source>
        <strain evidence="3">CCUG 57263</strain>
    </source>
</reference>
<proteinExistence type="predicted"/>
<dbReference type="InterPro" id="IPR049713">
    <property type="entry name" value="Pr6Pr-like"/>
</dbReference>
<dbReference type="EMBL" id="JBHTIU010000047">
    <property type="protein sequence ID" value="MFD0870423.1"/>
    <property type="molecule type" value="Genomic_DNA"/>
</dbReference>
<feature type="transmembrane region" description="Helical" evidence="1">
    <location>
        <begin position="15"/>
        <end position="35"/>
    </location>
</feature>
<evidence type="ECO:0000313" key="3">
    <source>
        <dbReference type="Proteomes" id="UP001597120"/>
    </source>
</evidence>
<organism evidence="2 3">
    <name type="scientific">Paenibacillus residui</name>
    <dbReference type="NCBI Taxonomy" id="629724"/>
    <lineage>
        <taxon>Bacteria</taxon>
        <taxon>Bacillati</taxon>
        <taxon>Bacillota</taxon>
        <taxon>Bacilli</taxon>
        <taxon>Bacillales</taxon>
        <taxon>Paenibacillaceae</taxon>
        <taxon>Paenibacillus</taxon>
    </lineage>
</organism>
<comment type="caution">
    <text evidence="2">The sequence shown here is derived from an EMBL/GenBank/DDBJ whole genome shotgun (WGS) entry which is preliminary data.</text>
</comment>
<dbReference type="Proteomes" id="UP001597120">
    <property type="component" value="Unassembled WGS sequence"/>
</dbReference>
<feature type="transmembrane region" description="Helical" evidence="1">
    <location>
        <begin position="108"/>
        <end position="128"/>
    </location>
</feature>
<feature type="transmembrane region" description="Helical" evidence="1">
    <location>
        <begin position="47"/>
        <end position="67"/>
    </location>
</feature>
<keyword evidence="1" id="KW-0472">Membrane</keyword>
<protein>
    <submittedName>
        <fullName evidence="2">Pr6Pr family membrane protein</fullName>
    </submittedName>
</protein>
<feature type="transmembrane region" description="Helical" evidence="1">
    <location>
        <begin position="185"/>
        <end position="207"/>
    </location>
</feature>
<keyword evidence="1" id="KW-0812">Transmembrane</keyword>
<evidence type="ECO:0000256" key="1">
    <source>
        <dbReference type="SAM" id="Phobius"/>
    </source>
</evidence>
<gene>
    <name evidence="2" type="ORF">ACFQ03_14805</name>
</gene>